<evidence type="ECO:0000313" key="4">
    <source>
        <dbReference type="Proteomes" id="UP000324222"/>
    </source>
</evidence>
<keyword evidence="4" id="KW-1185">Reference proteome</keyword>
<proteinExistence type="predicted"/>
<dbReference type="PANTHER" id="PTHR47219:SF6">
    <property type="entry name" value="RAB GTPASE-ACTIVATING PROTEIN 1"/>
    <property type="match status" value="1"/>
</dbReference>
<protein>
    <submittedName>
        <fullName evidence="3">TBC1 domain family member 9</fullName>
    </submittedName>
</protein>
<comment type="caution">
    <text evidence="3">The sequence shown here is derived from an EMBL/GenBank/DDBJ whole genome shotgun (WGS) entry which is preliminary data.</text>
</comment>
<sequence length="602" mass="66647">MVDVVCVCQFVSLDYHLVCGYGGCVRVSLSLCITVWCVDIALESLHLVLLTFTLSTGAINDLATHPGHYEQAVAAGLKRGGPANEEIERDLHRSLPEHPAFQSDTGISALRRVLCAYAWRNPAIGYCQAMNIVASVLLVYCNEEEAFWLLAALSERLLPDYYNTRVIGALVDQGVLEDLILDHMPGLHTRLSELGVISLVSLSWFLTLFLSVMPFEAAVHVVDCFFYDGARVVFMVALAILAANQEKLEQCNDEGEAMMVLSEYLGAVTTPESRYGRRKSSVVVDEGQEEEVNVIGLLETAYRDFGFITNLAVERLRVKHRLRVVQTLEDTMMRNTLRTVGPDCLLGQADLKVEYCDSLTGLATIHNRDYRVYEQRFLPTMSQEQFINMWRTVYSFFAFETNQDIFTSLSRVGTLLLQIGEVGRKVKASRGSPSEGASHSANSSSSDGNSHNDNLGSESQAAALVPDQDVPLATDASLTTKPERTSNLKNPSNTSNTSSNFTSKPQDIPDKEPDRHTPLHSPSQDPHQCQEGGCEKCRPPTQPYPSQEWCISFEQFLANVANEENLVHFFEQQVKVAEEVQKLRTRNTISQSASGSSASSPS</sequence>
<dbReference type="Proteomes" id="UP000324222">
    <property type="component" value="Unassembled WGS sequence"/>
</dbReference>
<feature type="region of interest" description="Disordered" evidence="1">
    <location>
        <begin position="425"/>
        <end position="456"/>
    </location>
</feature>
<gene>
    <name evidence="3" type="primary">TBC1D9</name>
    <name evidence="3" type="ORF">E2C01_020572</name>
</gene>
<dbReference type="SUPFAM" id="SSF47923">
    <property type="entry name" value="Ypt/Rab-GAP domain of gyp1p"/>
    <property type="match status" value="2"/>
</dbReference>
<feature type="compositionally biased region" description="Basic and acidic residues" evidence="1">
    <location>
        <begin position="507"/>
        <end position="517"/>
    </location>
</feature>
<dbReference type="EMBL" id="VSRR010001741">
    <property type="protein sequence ID" value="MPC27402.1"/>
    <property type="molecule type" value="Genomic_DNA"/>
</dbReference>
<feature type="region of interest" description="Disordered" evidence="1">
    <location>
        <begin position="476"/>
        <end position="541"/>
    </location>
</feature>
<dbReference type="InterPro" id="IPR035969">
    <property type="entry name" value="Rab-GAP_TBC_sf"/>
</dbReference>
<feature type="domain" description="Rab-GAP TBC" evidence="2">
    <location>
        <begin position="1"/>
        <end position="229"/>
    </location>
</feature>
<dbReference type="InterPro" id="IPR000195">
    <property type="entry name" value="Rab-GAP-TBC_dom"/>
</dbReference>
<accession>A0A5B7E050</accession>
<feature type="compositionally biased region" description="Low complexity" evidence="1">
    <location>
        <begin position="487"/>
        <end position="503"/>
    </location>
</feature>
<evidence type="ECO:0000256" key="1">
    <source>
        <dbReference type="SAM" id="MobiDB-lite"/>
    </source>
</evidence>
<dbReference type="GO" id="GO:0031267">
    <property type="term" value="F:small GTPase binding"/>
    <property type="evidence" value="ECO:0007669"/>
    <property type="project" value="TreeGrafter"/>
</dbReference>
<dbReference type="GO" id="GO:0005096">
    <property type="term" value="F:GTPase activator activity"/>
    <property type="evidence" value="ECO:0007669"/>
    <property type="project" value="TreeGrafter"/>
</dbReference>
<evidence type="ECO:0000313" key="3">
    <source>
        <dbReference type="EMBL" id="MPC27402.1"/>
    </source>
</evidence>
<reference evidence="3 4" key="1">
    <citation type="submission" date="2019-05" db="EMBL/GenBank/DDBJ databases">
        <title>Another draft genome of Portunus trituberculatus and its Hox gene families provides insights of decapod evolution.</title>
        <authorList>
            <person name="Jeong J.-H."/>
            <person name="Song I."/>
            <person name="Kim S."/>
            <person name="Choi T."/>
            <person name="Kim D."/>
            <person name="Ryu S."/>
            <person name="Kim W."/>
        </authorList>
    </citation>
    <scope>NUCLEOTIDE SEQUENCE [LARGE SCALE GENOMIC DNA]</scope>
    <source>
        <tissue evidence="3">Muscle</tissue>
    </source>
</reference>
<dbReference type="SMART" id="SM00164">
    <property type="entry name" value="TBC"/>
    <property type="match status" value="1"/>
</dbReference>
<name>A0A5B7E050_PORTR</name>
<dbReference type="Gene3D" id="1.10.8.270">
    <property type="entry name" value="putative rabgap domain of human tbc1 domain family member 14 like domains"/>
    <property type="match status" value="1"/>
</dbReference>
<dbReference type="Gene3D" id="1.10.472.80">
    <property type="entry name" value="Ypt/Rab-GAP domain of gyp1p, domain 3"/>
    <property type="match status" value="1"/>
</dbReference>
<dbReference type="FunFam" id="1.10.8.270:FF:000002">
    <property type="entry name" value="TBC1 domain family member 9B"/>
    <property type="match status" value="1"/>
</dbReference>
<dbReference type="OrthoDB" id="17687at2759"/>
<organism evidence="3 4">
    <name type="scientific">Portunus trituberculatus</name>
    <name type="common">Swimming crab</name>
    <name type="synonym">Neptunus trituberculatus</name>
    <dbReference type="NCBI Taxonomy" id="210409"/>
    <lineage>
        <taxon>Eukaryota</taxon>
        <taxon>Metazoa</taxon>
        <taxon>Ecdysozoa</taxon>
        <taxon>Arthropoda</taxon>
        <taxon>Crustacea</taxon>
        <taxon>Multicrustacea</taxon>
        <taxon>Malacostraca</taxon>
        <taxon>Eumalacostraca</taxon>
        <taxon>Eucarida</taxon>
        <taxon>Decapoda</taxon>
        <taxon>Pleocyemata</taxon>
        <taxon>Brachyura</taxon>
        <taxon>Eubrachyura</taxon>
        <taxon>Portunoidea</taxon>
        <taxon>Portunidae</taxon>
        <taxon>Portuninae</taxon>
        <taxon>Portunus</taxon>
    </lineage>
</organism>
<feature type="compositionally biased region" description="Low complexity" evidence="1">
    <location>
        <begin position="436"/>
        <end position="454"/>
    </location>
</feature>
<dbReference type="PROSITE" id="PS50086">
    <property type="entry name" value="TBC_RABGAP"/>
    <property type="match status" value="1"/>
</dbReference>
<evidence type="ECO:0000259" key="2">
    <source>
        <dbReference type="PROSITE" id="PS50086"/>
    </source>
</evidence>
<dbReference type="AlphaFoldDB" id="A0A5B7E050"/>
<dbReference type="Pfam" id="PF00566">
    <property type="entry name" value="RabGAP-TBC"/>
    <property type="match status" value="1"/>
</dbReference>
<dbReference type="InterPro" id="IPR050302">
    <property type="entry name" value="Rab_GAP_TBC_domain"/>
</dbReference>
<dbReference type="PANTHER" id="PTHR47219">
    <property type="entry name" value="RAB GTPASE-ACTIVATING PROTEIN 1-LIKE"/>
    <property type="match status" value="1"/>
</dbReference>